<reference evidence="1 2" key="1">
    <citation type="submission" date="2016-06" db="EMBL/GenBank/DDBJ databases">
        <title>Four novel species of enterococci isolated from chicken manure.</title>
        <authorList>
            <person name="Van Tyne D."/>
        </authorList>
    </citation>
    <scope>NUCLEOTIDE SEQUENCE [LARGE SCALE GENOMIC DNA]</scope>
    <source>
        <strain evidence="1 2">CU12B</strain>
    </source>
</reference>
<dbReference type="RefSeq" id="WP_161901186.1">
    <property type="nucleotide sequence ID" value="NZ_MAEL01000014.1"/>
</dbReference>
<keyword evidence="2" id="KW-1185">Reference proteome</keyword>
<comment type="caution">
    <text evidence="1">The sequence shown here is derived from an EMBL/GenBank/DDBJ whole genome shotgun (WGS) entry which is preliminary data.</text>
</comment>
<name>A0ABQ6Z1W4_9ENTE</name>
<evidence type="ECO:0000313" key="1">
    <source>
        <dbReference type="EMBL" id="KAF1305509.1"/>
    </source>
</evidence>
<dbReference type="Proteomes" id="UP000782705">
    <property type="component" value="Unassembled WGS sequence"/>
</dbReference>
<dbReference type="EMBL" id="MAEL01000014">
    <property type="protein sequence ID" value="KAF1305509.1"/>
    <property type="molecule type" value="Genomic_DNA"/>
</dbReference>
<proteinExistence type="predicted"/>
<gene>
    <name evidence="1" type="ORF">BAU17_07420</name>
</gene>
<protein>
    <submittedName>
        <fullName evidence="1">Uncharacterized protein</fullName>
    </submittedName>
</protein>
<sequence length="116" mass="13430">MQIERSNTCNNSPKNRFVEEFTLAIFQEKLENFKEQHTEQWFEIVGQVSTELADQITEIQRIKIISSISHGKFGACTGVLSAKQQTYSFVVHYEFVSTTKKVVDHAKLFLIEEKDN</sequence>
<evidence type="ECO:0000313" key="2">
    <source>
        <dbReference type="Proteomes" id="UP000782705"/>
    </source>
</evidence>
<organism evidence="1 2">
    <name type="scientific">Candidatus Enterococcus willemsii</name>
    <dbReference type="NCBI Taxonomy" id="1857215"/>
    <lineage>
        <taxon>Bacteria</taxon>
        <taxon>Bacillati</taxon>
        <taxon>Bacillota</taxon>
        <taxon>Bacilli</taxon>
        <taxon>Lactobacillales</taxon>
        <taxon>Enterococcaceae</taxon>
        <taxon>Enterococcus</taxon>
    </lineage>
</organism>
<accession>A0ABQ6Z1W4</accession>